<dbReference type="PIRSF" id="PIRSF000102">
    <property type="entry name" value="Lac_mal_DH"/>
    <property type="match status" value="1"/>
</dbReference>
<reference evidence="8 9" key="1">
    <citation type="submission" date="2013-09" db="EMBL/GenBank/DDBJ databases">
        <authorList>
            <person name="Durkin A.S."/>
            <person name="Haft D.R."/>
            <person name="McCorrison J."/>
            <person name="Torralba M."/>
            <person name="Gillis M."/>
            <person name="Haft D.H."/>
            <person name="Methe B."/>
            <person name="Sutton G."/>
            <person name="Nelson K.E."/>
        </authorList>
    </citation>
    <scope>NUCLEOTIDE SEQUENCE [LARGE SCALE GENOMIC DNA]</scope>
    <source>
        <strain evidence="8 9">BV3C16-1</strain>
    </source>
</reference>
<keyword evidence="5" id="KW-0560">Oxidoreductase</keyword>
<dbReference type="RefSeq" id="WP_023052986.1">
    <property type="nucleotide sequence ID" value="NZ_AWXA01000008.1"/>
</dbReference>
<proteinExistence type="inferred from homology"/>
<dbReference type="OrthoDB" id="9802969at2"/>
<evidence type="ECO:0000256" key="5">
    <source>
        <dbReference type="RuleBase" id="RU003369"/>
    </source>
</evidence>
<feature type="binding site" evidence="3">
    <location>
        <position position="122"/>
    </location>
    <ligand>
        <name>substrate</name>
    </ligand>
</feature>
<dbReference type="InterPro" id="IPR001236">
    <property type="entry name" value="Lactate/malate_DH_N"/>
</dbReference>
<name>U7UQY2_9FIRM</name>
<feature type="binding site" evidence="3">
    <location>
        <position position="90"/>
    </location>
    <ligand>
        <name>substrate</name>
    </ligand>
</feature>
<protein>
    <submittedName>
        <fullName evidence="8">Lactate/malate dehydrogenase, alpha/beta C-terminal domain protein</fullName>
    </submittedName>
</protein>
<feature type="binding site" evidence="3">
    <location>
        <position position="153"/>
    </location>
    <ligand>
        <name>substrate</name>
    </ligand>
</feature>
<feature type="active site" description="Proton acceptor" evidence="2">
    <location>
        <position position="177"/>
    </location>
</feature>
<evidence type="ECO:0000259" key="7">
    <source>
        <dbReference type="Pfam" id="PF02866"/>
    </source>
</evidence>
<feature type="binding site" evidence="4">
    <location>
        <begin position="10"/>
        <end position="15"/>
    </location>
    <ligand>
        <name>NAD(+)</name>
        <dbReference type="ChEBI" id="CHEBI:57540"/>
    </ligand>
</feature>
<dbReference type="SUPFAM" id="SSF51735">
    <property type="entry name" value="NAD(P)-binding Rossmann-fold domains"/>
    <property type="match status" value="1"/>
</dbReference>
<dbReference type="Proteomes" id="UP000017090">
    <property type="component" value="Unassembled WGS sequence"/>
</dbReference>
<feature type="binding site" evidence="4">
    <location>
        <begin position="120"/>
        <end position="122"/>
    </location>
    <ligand>
        <name>NAD(+)</name>
        <dbReference type="ChEBI" id="CHEBI:57540"/>
    </ligand>
</feature>
<dbReference type="Gene3D" id="3.90.110.10">
    <property type="entry name" value="Lactate dehydrogenase/glycoside hydrolase, family 4, C-terminal"/>
    <property type="match status" value="1"/>
</dbReference>
<dbReference type="eggNOG" id="COG0039">
    <property type="taxonomic scope" value="Bacteria"/>
</dbReference>
<dbReference type="PANTHER" id="PTHR43128:SF31">
    <property type="entry name" value="L-LACTATE DEHYDROGENASE"/>
    <property type="match status" value="1"/>
</dbReference>
<dbReference type="InterPro" id="IPR015955">
    <property type="entry name" value="Lactate_DH/Glyco_Ohase_4_C"/>
</dbReference>
<comment type="caution">
    <text evidence="8">The sequence shown here is derived from an EMBL/GenBank/DDBJ whole genome shotgun (WGS) entry which is preliminary data.</text>
</comment>
<evidence type="ECO:0000259" key="6">
    <source>
        <dbReference type="Pfam" id="PF00056"/>
    </source>
</evidence>
<feature type="binding site" evidence="3">
    <location>
        <position position="84"/>
    </location>
    <ligand>
        <name>substrate</name>
    </ligand>
</feature>
<feature type="domain" description="Lactate/malate dehydrogenase C-terminal" evidence="7">
    <location>
        <begin position="147"/>
        <end position="311"/>
    </location>
</feature>
<dbReference type="InterPro" id="IPR001557">
    <property type="entry name" value="L-lactate/malate_DH"/>
</dbReference>
<keyword evidence="9" id="KW-1185">Reference proteome</keyword>
<feature type="binding site" evidence="4">
    <location>
        <position position="35"/>
    </location>
    <ligand>
        <name>NAD(+)</name>
        <dbReference type="ChEBI" id="CHEBI:57540"/>
    </ligand>
</feature>
<dbReference type="PRINTS" id="PR00086">
    <property type="entry name" value="LLDHDRGNASE"/>
</dbReference>
<sequence length="324" mass="35193">MKKRILGIIGAGHVGAHVAYAVGLKGSADEVRILDINENLLTSQCQDLMDAVKYMPHRISYGAATWADLRDCDLLVNALGPTERYVTEDRNDEMDYTVKAAALCGEEIKRCGFDGILLNITNPCDVVTAVLAARCGLPARRVFGTGTGLDTARLINFLAQSTGLSHGSITAYMMGEHGFAQMVPWSLVRFGGRPLTEVAAQAPFDFDRDRLRQQTIDAGWAVYSGKRATEYGICSTAMKIIDAVFHDTKEIMAVSAFLDGPYGQYGIYCGCPAVIGAAGVEKVMDYALTAEEEKEFRRCCRVVRDNIAAAESLLASEKAQVLDL</sequence>
<dbReference type="STRING" id="1111454.HMPREF1250_2160"/>
<evidence type="ECO:0000256" key="3">
    <source>
        <dbReference type="PIRSR" id="PIRSR000102-2"/>
    </source>
</evidence>
<keyword evidence="4" id="KW-0520">NAD</keyword>
<accession>U7UQY2</accession>
<dbReference type="GO" id="GO:0004459">
    <property type="term" value="F:L-lactate dehydrogenase (NAD+) activity"/>
    <property type="evidence" value="ECO:0007669"/>
    <property type="project" value="TreeGrafter"/>
</dbReference>
<feature type="domain" description="Lactate/malate dehydrogenase N-terminal" evidence="6">
    <location>
        <begin position="7"/>
        <end position="144"/>
    </location>
</feature>
<comment type="similarity">
    <text evidence="1">Belongs to the LDH/MDH superfamily. LDH family.</text>
</comment>
<dbReference type="SUPFAM" id="SSF56327">
    <property type="entry name" value="LDH C-terminal domain-like"/>
    <property type="match status" value="1"/>
</dbReference>
<dbReference type="InterPro" id="IPR022383">
    <property type="entry name" value="Lactate/malate_DH_C"/>
</dbReference>
<dbReference type="GO" id="GO:0006089">
    <property type="term" value="P:lactate metabolic process"/>
    <property type="evidence" value="ECO:0007669"/>
    <property type="project" value="TreeGrafter"/>
</dbReference>
<evidence type="ECO:0000313" key="8">
    <source>
        <dbReference type="EMBL" id="ERT61696.1"/>
    </source>
</evidence>
<dbReference type="Pfam" id="PF02866">
    <property type="entry name" value="Ldh_1_C"/>
    <property type="match status" value="1"/>
</dbReference>
<dbReference type="InterPro" id="IPR036291">
    <property type="entry name" value="NAD(P)-bd_dom_sf"/>
</dbReference>
<gene>
    <name evidence="8" type="ORF">HMPREF1250_2160</name>
</gene>
<dbReference type="AlphaFoldDB" id="U7UQY2"/>
<evidence type="ECO:0000256" key="1">
    <source>
        <dbReference type="ARBA" id="ARBA00006054"/>
    </source>
</evidence>
<dbReference type="EMBL" id="AWXA01000008">
    <property type="protein sequence ID" value="ERT61696.1"/>
    <property type="molecule type" value="Genomic_DNA"/>
</dbReference>
<evidence type="ECO:0000256" key="4">
    <source>
        <dbReference type="PIRSR" id="PIRSR000102-3"/>
    </source>
</evidence>
<organism evidence="8 9">
    <name type="scientific">Megasphaera vaginalis</name>
    <name type="common">ex Srinivasan et al. 2021</name>
    <dbReference type="NCBI Taxonomy" id="1111454"/>
    <lineage>
        <taxon>Bacteria</taxon>
        <taxon>Bacillati</taxon>
        <taxon>Bacillota</taxon>
        <taxon>Negativicutes</taxon>
        <taxon>Veillonellales</taxon>
        <taxon>Veillonellaceae</taxon>
        <taxon>Megasphaera</taxon>
    </lineage>
</organism>
<dbReference type="Pfam" id="PF00056">
    <property type="entry name" value="Ldh_1_N"/>
    <property type="match status" value="1"/>
</dbReference>
<dbReference type="Gene3D" id="3.40.50.720">
    <property type="entry name" value="NAD(P)-binding Rossmann-like Domain"/>
    <property type="match status" value="1"/>
</dbReference>
<evidence type="ECO:0000313" key="9">
    <source>
        <dbReference type="Proteomes" id="UP000017090"/>
    </source>
</evidence>
<evidence type="ECO:0000256" key="2">
    <source>
        <dbReference type="PIRSR" id="PIRSR000102-1"/>
    </source>
</evidence>
<dbReference type="PATRIC" id="fig|1111454.3.peg.495"/>
<dbReference type="PANTHER" id="PTHR43128">
    <property type="entry name" value="L-2-HYDROXYCARBOXYLATE DEHYDROGENASE (NAD(P)(+))"/>
    <property type="match status" value="1"/>
</dbReference>